<evidence type="ECO:0000256" key="1">
    <source>
        <dbReference type="ARBA" id="ARBA00005005"/>
    </source>
</evidence>
<dbReference type="InterPro" id="IPR006176">
    <property type="entry name" value="3-OHacyl-CoA_DH_NAD-bd"/>
</dbReference>
<evidence type="ECO:0000256" key="5">
    <source>
        <dbReference type="ARBA" id="ARBA00022832"/>
    </source>
</evidence>
<dbReference type="PANTHER" id="PTHR43612">
    <property type="entry name" value="TRIFUNCTIONAL ENZYME SUBUNIT ALPHA"/>
    <property type="match status" value="1"/>
</dbReference>
<dbReference type="InterPro" id="IPR001753">
    <property type="entry name" value="Enoyl-CoA_hydra/iso"/>
</dbReference>
<comment type="similarity">
    <text evidence="2">In the central section; belongs to the 3-hydroxyacyl-CoA dehydrogenase family.</text>
</comment>
<keyword evidence="7" id="KW-0560">Oxidoreductase</keyword>
<dbReference type="InterPro" id="IPR006108">
    <property type="entry name" value="3HC_DH_C"/>
</dbReference>
<dbReference type="EMBL" id="JAIWIU010000059">
    <property type="protein sequence ID" value="MCA2016458.1"/>
    <property type="molecule type" value="Genomic_DNA"/>
</dbReference>
<keyword evidence="12" id="KW-0511">Multifunctional enzyme</keyword>
<evidence type="ECO:0000256" key="2">
    <source>
        <dbReference type="ARBA" id="ARBA00007005"/>
    </source>
</evidence>
<evidence type="ECO:0000256" key="14">
    <source>
        <dbReference type="RuleBase" id="RU003707"/>
    </source>
</evidence>
<dbReference type="Gene3D" id="1.10.1040.50">
    <property type="match status" value="1"/>
</dbReference>
<dbReference type="SUPFAM" id="SSF48179">
    <property type="entry name" value="6-phosphogluconate dehydrogenase C-terminal domain-like"/>
    <property type="match status" value="2"/>
</dbReference>
<sequence>MIYQSSTLFLQERTKHIVELCFSSSSSVNKLDLETLQHLDKALDKLYQYQGLAGLILTTNKSTFIVGADITQFLTLFTRPTSELTYWLKYANHIFNRLEDLPVPTVSALTGHVLGGGCECVLATDFRIASTTTSIGLPETKLGIIPGFGGTVRLPRLIGADSAMEAITKGKAYTAEQALKLGIIDAIVEQDILVNSALDTLQSAIQGKLDWKTRRTNKTQPLKLPQAEQKLCFQVAKSIIKNLSGKHYPAPLAAVNTISEAAMMKREQALDVERKHFIELAQSQQAHALIGLFLNDQQLKSSAKQAVQLTLSSFSSVGVIGAGIMGGGIAYQAAAKNMAVVVKDIQQTALDLGLSEVANLLSKQLEKGKIDPQEQARVLNRITPTLHYAELESVPMVIEAVIENPKVKGSVLAEIEQVVSENTIIVSNTSTIPINVLAQSLTKPERFCGMHFFNPVHRMPLVEIIRGKKTSEETIAQVVSLSLKMGKSPVVVNDCPGFFVNRVLFPYLTAFRLLVQDGADFSRIDQVMEQQFGWPMGPAYLLDVVGLDTAHHAQQVMDNSYPERATKVTKDIVTELYNLGLYGQKSRSGFYDYSKQQQKTKSASEQVLTLVKEINSSPILNDSNEELIDRMMIPMINEVLLCLEQGIVSSAAEADMALVYGLGFPAFRGGVCRYLDQLGMQTYFDKLEKYKHLGPIYQAPPLLITMINNHNTFYSSQYQSRLPKTSVNSCHKGAES</sequence>
<keyword evidence="6" id="KW-0442">Lipid degradation</keyword>
<feature type="domain" description="3-hydroxyacyl-CoA dehydrogenase C-terminal" evidence="15">
    <location>
        <begin position="497"/>
        <end position="593"/>
    </location>
</feature>
<evidence type="ECO:0000313" key="17">
    <source>
        <dbReference type="EMBL" id="MCA2016458.1"/>
    </source>
</evidence>
<evidence type="ECO:0000259" key="15">
    <source>
        <dbReference type="Pfam" id="PF00725"/>
    </source>
</evidence>
<evidence type="ECO:0000256" key="9">
    <source>
        <dbReference type="ARBA" id="ARBA00023098"/>
    </source>
</evidence>
<dbReference type="SUPFAM" id="SSF52096">
    <property type="entry name" value="ClpP/crotonase"/>
    <property type="match status" value="1"/>
</dbReference>
<proteinExistence type="inferred from homology"/>
<dbReference type="InterPro" id="IPR006180">
    <property type="entry name" value="3-OHacyl-CoA_DH_CS"/>
</dbReference>
<comment type="similarity">
    <text evidence="14">Belongs to the enoyl-CoA hydratase/isomerase family.</text>
</comment>
<evidence type="ECO:0000256" key="4">
    <source>
        <dbReference type="ARBA" id="ARBA00012076"/>
    </source>
</evidence>
<name>A0ABS7YLA2_9VIBR</name>
<evidence type="ECO:0000256" key="6">
    <source>
        <dbReference type="ARBA" id="ARBA00022963"/>
    </source>
</evidence>
<evidence type="ECO:0000256" key="3">
    <source>
        <dbReference type="ARBA" id="ARBA00008750"/>
    </source>
</evidence>
<dbReference type="Pfam" id="PF00725">
    <property type="entry name" value="3HCDH"/>
    <property type="match status" value="1"/>
</dbReference>
<keyword evidence="18" id="KW-1185">Reference proteome</keyword>
<keyword evidence="11" id="KW-0456">Lyase</keyword>
<dbReference type="CDD" id="cd06558">
    <property type="entry name" value="crotonase-like"/>
    <property type="match status" value="1"/>
</dbReference>
<dbReference type="Gene3D" id="3.40.50.720">
    <property type="entry name" value="NAD(P)-binding Rossmann-like Domain"/>
    <property type="match status" value="1"/>
</dbReference>
<evidence type="ECO:0000256" key="10">
    <source>
        <dbReference type="ARBA" id="ARBA00023235"/>
    </source>
</evidence>
<evidence type="ECO:0000256" key="11">
    <source>
        <dbReference type="ARBA" id="ARBA00023239"/>
    </source>
</evidence>
<reference evidence="18" key="1">
    <citation type="submission" date="2023-07" db="EMBL/GenBank/DDBJ databases">
        <title>Molecular identification of indigenous halophilic bacteria isolated from red sea cost, biodegradation of synthetic dyes and assessment of degraded metabolite toxicity.</title>
        <authorList>
            <person name="Chaieb K."/>
            <person name="Altayb H.N."/>
        </authorList>
    </citation>
    <scope>NUCLEOTIDE SEQUENCE [LARGE SCALE GENOMIC DNA]</scope>
    <source>
        <strain evidence="18">K20</strain>
    </source>
</reference>
<dbReference type="PROSITE" id="PS00166">
    <property type="entry name" value="ENOYL_COA_HYDRATASE"/>
    <property type="match status" value="1"/>
</dbReference>
<dbReference type="Gene3D" id="3.90.226.10">
    <property type="entry name" value="2-enoyl-CoA Hydratase, Chain A, domain 1"/>
    <property type="match status" value="1"/>
</dbReference>
<comment type="pathway">
    <text evidence="1">Lipid metabolism; fatty acid beta-oxidation.</text>
</comment>
<dbReference type="EC" id="4.2.1.17" evidence="4"/>
<dbReference type="RefSeq" id="WP_225250491.1">
    <property type="nucleotide sequence ID" value="NZ_JAIWIU010000059.1"/>
</dbReference>
<dbReference type="PANTHER" id="PTHR43612:SF3">
    <property type="entry name" value="TRIFUNCTIONAL ENZYME SUBUNIT ALPHA, MITOCHONDRIAL"/>
    <property type="match status" value="1"/>
</dbReference>
<dbReference type="SUPFAM" id="SSF51735">
    <property type="entry name" value="NAD(P)-binding Rossmann-fold domains"/>
    <property type="match status" value="1"/>
</dbReference>
<dbReference type="Pfam" id="PF02737">
    <property type="entry name" value="3HCDH_N"/>
    <property type="match status" value="1"/>
</dbReference>
<evidence type="ECO:0000313" key="18">
    <source>
        <dbReference type="Proteomes" id="UP001199044"/>
    </source>
</evidence>
<keyword evidence="5" id="KW-0276">Fatty acid metabolism</keyword>
<accession>A0ABS7YLA2</accession>
<dbReference type="Proteomes" id="UP001199044">
    <property type="component" value="Unassembled WGS sequence"/>
</dbReference>
<dbReference type="Pfam" id="PF00378">
    <property type="entry name" value="ECH_1"/>
    <property type="match status" value="1"/>
</dbReference>
<evidence type="ECO:0000256" key="8">
    <source>
        <dbReference type="ARBA" id="ARBA00023027"/>
    </source>
</evidence>
<evidence type="ECO:0000256" key="12">
    <source>
        <dbReference type="ARBA" id="ARBA00023268"/>
    </source>
</evidence>
<dbReference type="NCBIfam" id="TIGR02437">
    <property type="entry name" value="FadB"/>
    <property type="match status" value="1"/>
</dbReference>
<keyword evidence="10" id="KW-0413">Isomerase</keyword>
<evidence type="ECO:0000259" key="16">
    <source>
        <dbReference type="Pfam" id="PF02737"/>
    </source>
</evidence>
<protein>
    <recommendedName>
        <fullName evidence="4">enoyl-CoA hydratase</fullName>
        <ecNumber evidence="4">4.2.1.17</ecNumber>
    </recommendedName>
</protein>
<evidence type="ECO:0000256" key="7">
    <source>
        <dbReference type="ARBA" id="ARBA00023002"/>
    </source>
</evidence>
<dbReference type="PROSITE" id="PS00067">
    <property type="entry name" value="3HCDH"/>
    <property type="match status" value="1"/>
</dbReference>
<dbReference type="NCBIfam" id="NF008727">
    <property type="entry name" value="PRK11730.1"/>
    <property type="match status" value="1"/>
</dbReference>
<dbReference type="InterPro" id="IPR012799">
    <property type="entry name" value="FadB"/>
</dbReference>
<evidence type="ECO:0000256" key="13">
    <source>
        <dbReference type="ARBA" id="ARBA00049556"/>
    </source>
</evidence>
<gene>
    <name evidence="17" type="primary">fadB</name>
    <name evidence="17" type="ORF">LDJ79_10070</name>
</gene>
<comment type="catalytic activity">
    <reaction evidence="13">
        <text>a (3S)-3-hydroxyacyl-CoA + NAD(+) = a 3-oxoacyl-CoA + NADH + H(+)</text>
        <dbReference type="Rhea" id="RHEA:22432"/>
        <dbReference type="ChEBI" id="CHEBI:15378"/>
        <dbReference type="ChEBI" id="CHEBI:57318"/>
        <dbReference type="ChEBI" id="CHEBI:57540"/>
        <dbReference type="ChEBI" id="CHEBI:57945"/>
        <dbReference type="ChEBI" id="CHEBI:90726"/>
        <dbReference type="EC" id="1.1.1.35"/>
    </reaction>
</comment>
<keyword evidence="9" id="KW-0443">Lipid metabolism</keyword>
<dbReference type="InterPro" id="IPR008927">
    <property type="entry name" value="6-PGluconate_DH-like_C_sf"/>
</dbReference>
<organism evidence="17 18">
    <name type="scientific">Vibrio tritonius</name>
    <dbReference type="NCBI Taxonomy" id="1435069"/>
    <lineage>
        <taxon>Bacteria</taxon>
        <taxon>Pseudomonadati</taxon>
        <taxon>Pseudomonadota</taxon>
        <taxon>Gammaproteobacteria</taxon>
        <taxon>Vibrionales</taxon>
        <taxon>Vibrionaceae</taxon>
        <taxon>Vibrio</taxon>
    </lineage>
</organism>
<comment type="similarity">
    <text evidence="3">In the N-terminal section; belongs to the enoyl-CoA hydratase/isomerase family.</text>
</comment>
<dbReference type="InterPro" id="IPR036291">
    <property type="entry name" value="NAD(P)-bd_dom_sf"/>
</dbReference>
<dbReference type="InterPro" id="IPR018376">
    <property type="entry name" value="Enoyl-CoA_hyd/isom_CS"/>
</dbReference>
<dbReference type="InterPro" id="IPR050136">
    <property type="entry name" value="FA_oxidation_alpha_subunit"/>
</dbReference>
<dbReference type="InterPro" id="IPR029045">
    <property type="entry name" value="ClpP/crotonase-like_dom_sf"/>
</dbReference>
<comment type="caution">
    <text evidence="17">The sequence shown here is derived from an EMBL/GenBank/DDBJ whole genome shotgun (WGS) entry which is preliminary data.</text>
</comment>
<feature type="domain" description="3-hydroxyacyl-CoA dehydrogenase NAD binding" evidence="16">
    <location>
        <begin position="317"/>
        <end position="495"/>
    </location>
</feature>
<keyword evidence="8" id="KW-0520">NAD</keyword>